<dbReference type="Pfam" id="PF08636">
    <property type="entry name" value="Pkr1"/>
    <property type="match status" value="1"/>
</dbReference>
<dbReference type="Proteomes" id="UP001165120">
    <property type="component" value="Unassembled WGS sequence"/>
</dbReference>
<comment type="caution">
    <text evidence="3">The sequence shown here is derived from an EMBL/GenBank/DDBJ whole genome shotgun (WGS) entry which is preliminary data.</text>
</comment>
<feature type="region of interest" description="Disordered" evidence="1">
    <location>
        <begin position="54"/>
        <end position="80"/>
    </location>
</feature>
<evidence type="ECO:0000313" key="3">
    <source>
        <dbReference type="EMBL" id="GME72060.1"/>
    </source>
</evidence>
<name>A0A9W6T1E0_CANBO</name>
<evidence type="ECO:0000313" key="4">
    <source>
        <dbReference type="Proteomes" id="UP001165120"/>
    </source>
</evidence>
<feature type="compositionally biased region" description="Basic and acidic residues" evidence="1">
    <location>
        <begin position="65"/>
        <end position="80"/>
    </location>
</feature>
<dbReference type="InterPro" id="IPR013945">
    <property type="entry name" value="Pkr1"/>
</dbReference>
<reference evidence="3" key="1">
    <citation type="submission" date="2023-04" db="EMBL/GenBank/DDBJ databases">
        <title>Candida boidinii NBRC 10035.</title>
        <authorList>
            <person name="Ichikawa N."/>
            <person name="Sato H."/>
            <person name="Tonouchi N."/>
        </authorList>
    </citation>
    <scope>NUCLEOTIDE SEQUENCE</scope>
    <source>
        <strain evidence="3">NBRC 10035</strain>
    </source>
</reference>
<proteinExistence type="predicted"/>
<sequence length="80" mass="9162">MANFFEELWKSVFEPGSIHFINLLVISLLLWGSVTWFIFELEKQKGLLKTNEELAKGDSNNETDATGKDEKEVAETKKDL</sequence>
<keyword evidence="2" id="KW-0812">Transmembrane</keyword>
<evidence type="ECO:0000256" key="1">
    <source>
        <dbReference type="SAM" id="MobiDB-lite"/>
    </source>
</evidence>
<protein>
    <submittedName>
        <fullName evidence="3">Unnamed protein product</fullName>
    </submittedName>
</protein>
<gene>
    <name evidence="3" type="ORF">Cboi02_000345400</name>
</gene>
<dbReference type="GO" id="GO:0070072">
    <property type="term" value="P:vacuolar proton-transporting V-type ATPase complex assembly"/>
    <property type="evidence" value="ECO:0007669"/>
    <property type="project" value="InterPro"/>
</dbReference>
<keyword evidence="2" id="KW-1133">Transmembrane helix</keyword>
<keyword evidence="4" id="KW-1185">Reference proteome</keyword>
<organism evidence="3 4">
    <name type="scientific">Candida boidinii</name>
    <name type="common">Yeast</name>
    <dbReference type="NCBI Taxonomy" id="5477"/>
    <lineage>
        <taxon>Eukaryota</taxon>
        <taxon>Fungi</taxon>
        <taxon>Dikarya</taxon>
        <taxon>Ascomycota</taxon>
        <taxon>Saccharomycotina</taxon>
        <taxon>Pichiomycetes</taxon>
        <taxon>Pichiales</taxon>
        <taxon>Pichiaceae</taxon>
        <taxon>Ogataea</taxon>
        <taxon>Ogataea/Candida clade</taxon>
    </lineage>
</organism>
<feature type="transmembrane region" description="Helical" evidence="2">
    <location>
        <begin position="20"/>
        <end position="39"/>
    </location>
</feature>
<dbReference type="EMBL" id="BSXN01001195">
    <property type="protein sequence ID" value="GME72060.1"/>
    <property type="molecule type" value="Genomic_DNA"/>
</dbReference>
<keyword evidence="2" id="KW-0472">Membrane</keyword>
<dbReference type="AlphaFoldDB" id="A0A9W6T1E0"/>
<accession>A0A9W6T1E0</accession>
<evidence type="ECO:0000256" key="2">
    <source>
        <dbReference type="SAM" id="Phobius"/>
    </source>
</evidence>